<dbReference type="Proteomes" id="UP000003240">
    <property type="component" value="Unassembled WGS sequence"/>
</dbReference>
<reference evidence="9 10" key="1">
    <citation type="journal article" date="2011" name="EMBO J.">
        <title>Structural diversity of bacterial flagellar motors.</title>
        <authorList>
            <person name="Chen S."/>
            <person name="Beeby M."/>
            <person name="Murphy G.E."/>
            <person name="Leadbetter J.R."/>
            <person name="Hendrixson D.R."/>
            <person name="Briegel A."/>
            <person name="Li Z."/>
            <person name="Shi J."/>
            <person name="Tocheva E.I."/>
            <person name="Muller A."/>
            <person name="Dobro M.J."/>
            <person name="Jensen G.J."/>
        </authorList>
    </citation>
    <scope>NUCLEOTIDE SEQUENCE [LARGE SCALE GENOMIC DNA]</scope>
    <source>
        <strain evidence="9 10">DSM 6540</strain>
    </source>
</reference>
<feature type="transmembrane region" description="Helical" evidence="7">
    <location>
        <begin position="104"/>
        <end position="127"/>
    </location>
</feature>
<dbReference type="EMBL" id="AFGF01000025">
    <property type="protein sequence ID" value="EGO65225.1"/>
    <property type="molecule type" value="Genomic_DNA"/>
</dbReference>
<feature type="domain" description="ABC transmembrane type-1" evidence="8">
    <location>
        <begin position="100"/>
        <end position="314"/>
    </location>
</feature>
<dbReference type="InterPro" id="IPR035906">
    <property type="entry name" value="MetI-like_sf"/>
</dbReference>
<feature type="transmembrane region" description="Helical" evidence="7">
    <location>
        <begin position="187"/>
        <end position="208"/>
    </location>
</feature>
<dbReference type="Pfam" id="PF00528">
    <property type="entry name" value="BPD_transp_1"/>
    <property type="match status" value="1"/>
</dbReference>
<evidence type="ECO:0000256" key="6">
    <source>
        <dbReference type="ARBA" id="ARBA00023136"/>
    </source>
</evidence>
<comment type="caution">
    <text evidence="9">The sequence shown here is derived from an EMBL/GenBank/DDBJ whole genome shotgun (WGS) entry which is preliminary data.</text>
</comment>
<keyword evidence="4 7" id="KW-0812">Transmembrane</keyword>
<evidence type="ECO:0000256" key="2">
    <source>
        <dbReference type="ARBA" id="ARBA00022448"/>
    </source>
</evidence>
<evidence type="ECO:0000256" key="4">
    <source>
        <dbReference type="ARBA" id="ARBA00022692"/>
    </source>
</evidence>
<dbReference type="eggNOG" id="COG0601">
    <property type="taxonomic scope" value="Bacteria"/>
</dbReference>
<feature type="transmembrane region" description="Helical" evidence="7">
    <location>
        <begin position="245"/>
        <end position="267"/>
    </location>
</feature>
<sequence length="329" mass="35965">MNKGLTDYLSSTLVRMITLLIAVSLISFILVVSSPIDPVDAYLGDINVSEEQRENIAEYWGLNKSPVERYIIWIGHIFQGDMGESITYRQPVLKIIGERFQASLALMGLAWVLSGVLGFALGVIAGANKDSWLDRGIKTFCLILASTPVFWLGLLMLMVFAIQLQWFPLGLGAPIGKLSYEITWADRLYHLILPAVTLSVTGVAGIALHTRQKLIDVLKSEYILFAKARGEKPREIIWRHGLRNIALPGITLQFASISELFGGSILAEKVFSYPGLGNAATVAGLKGDVPLLLGIASFSILFVFTGNFMANVIYGIVDPQIREGGSHGK</sequence>
<keyword evidence="3" id="KW-1003">Cell membrane</keyword>
<dbReference type="Gene3D" id="1.10.3720.10">
    <property type="entry name" value="MetI-like"/>
    <property type="match status" value="1"/>
</dbReference>
<dbReference type="GO" id="GO:0055085">
    <property type="term" value="P:transmembrane transport"/>
    <property type="evidence" value="ECO:0007669"/>
    <property type="project" value="InterPro"/>
</dbReference>
<name>F7NFH0_9FIRM</name>
<feature type="transmembrane region" description="Helical" evidence="7">
    <location>
        <begin position="291"/>
        <end position="317"/>
    </location>
</feature>
<evidence type="ECO:0000256" key="1">
    <source>
        <dbReference type="ARBA" id="ARBA00004651"/>
    </source>
</evidence>
<organism evidence="9 10">
    <name type="scientific">Acetonema longum DSM 6540</name>
    <dbReference type="NCBI Taxonomy" id="1009370"/>
    <lineage>
        <taxon>Bacteria</taxon>
        <taxon>Bacillati</taxon>
        <taxon>Bacillota</taxon>
        <taxon>Negativicutes</taxon>
        <taxon>Acetonemataceae</taxon>
        <taxon>Acetonema</taxon>
    </lineage>
</organism>
<accession>F7NFH0</accession>
<dbReference type="GO" id="GO:0005886">
    <property type="term" value="C:plasma membrane"/>
    <property type="evidence" value="ECO:0007669"/>
    <property type="project" value="UniProtKB-SubCell"/>
</dbReference>
<dbReference type="SUPFAM" id="SSF161098">
    <property type="entry name" value="MetI-like"/>
    <property type="match status" value="1"/>
</dbReference>
<dbReference type="AlphaFoldDB" id="F7NFH0"/>
<dbReference type="InterPro" id="IPR000515">
    <property type="entry name" value="MetI-like"/>
</dbReference>
<comment type="subcellular location">
    <subcellularLocation>
        <location evidence="1 7">Cell membrane</location>
        <topology evidence="1 7">Multi-pass membrane protein</topology>
    </subcellularLocation>
</comment>
<protein>
    <submittedName>
        <fullName evidence="9">Binding-protein-dependent transporters inner membrane component</fullName>
    </submittedName>
</protein>
<keyword evidence="2 7" id="KW-0813">Transport</keyword>
<dbReference type="STRING" id="1009370.ALO_03986"/>
<dbReference type="PROSITE" id="PS50928">
    <property type="entry name" value="ABC_TM1"/>
    <property type="match status" value="1"/>
</dbReference>
<dbReference type="RefSeq" id="WP_004093106.1">
    <property type="nucleotide sequence ID" value="NZ_AFGF01000025.1"/>
</dbReference>
<evidence type="ECO:0000313" key="9">
    <source>
        <dbReference type="EMBL" id="EGO65225.1"/>
    </source>
</evidence>
<gene>
    <name evidence="9" type="ORF">ALO_03986</name>
</gene>
<evidence type="ECO:0000313" key="10">
    <source>
        <dbReference type="Proteomes" id="UP000003240"/>
    </source>
</evidence>
<dbReference type="PANTHER" id="PTHR43163">
    <property type="entry name" value="DIPEPTIDE TRANSPORT SYSTEM PERMEASE PROTEIN DPPB-RELATED"/>
    <property type="match status" value="1"/>
</dbReference>
<keyword evidence="5 7" id="KW-1133">Transmembrane helix</keyword>
<proteinExistence type="inferred from homology"/>
<evidence type="ECO:0000256" key="5">
    <source>
        <dbReference type="ARBA" id="ARBA00022989"/>
    </source>
</evidence>
<dbReference type="CDD" id="cd06261">
    <property type="entry name" value="TM_PBP2"/>
    <property type="match status" value="1"/>
</dbReference>
<evidence type="ECO:0000259" key="8">
    <source>
        <dbReference type="PROSITE" id="PS50928"/>
    </source>
</evidence>
<keyword evidence="10" id="KW-1185">Reference proteome</keyword>
<feature type="transmembrane region" description="Helical" evidence="7">
    <location>
        <begin position="139"/>
        <end position="167"/>
    </location>
</feature>
<keyword evidence="6 7" id="KW-0472">Membrane</keyword>
<evidence type="ECO:0000256" key="3">
    <source>
        <dbReference type="ARBA" id="ARBA00022475"/>
    </source>
</evidence>
<comment type="similarity">
    <text evidence="7">Belongs to the binding-protein-dependent transport system permease family.</text>
</comment>
<feature type="transmembrane region" description="Helical" evidence="7">
    <location>
        <begin position="12"/>
        <end position="32"/>
    </location>
</feature>
<dbReference type="PANTHER" id="PTHR43163:SF6">
    <property type="entry name" value="DIPEPTIDE TRANSPORT SYSTEM PERMEASE PROTEIN DPPB-RELATED"/>
    <property type="match status" value="1"/>
</dbReference>
<evidence type="ECO:0000256" key="7">
    <source>
        <dbReference type="RuleBase" id="RU363032"/>
    </source>
</evidence>